<dbReference type="PANTHER" id="PTHR23159:SF60">
    <property type="entry name" value="SPINDLE ASSEMBLY ABNORMAL PROTEIN 4"/>
    <property type="match status" value="1"/>
</dbReference>
<feature type="region of interest" description="Disordered" evidence="1">
    <location>
        <begin position="213"/>
        <end position="250"/>
    </location>
</feature>
<protein>
    <submittedName>
        <fullName evidence="3">Uncharacterized protein</fullName>
    </submittedName>
</protein>
<dbReference type="PANTHER" id="PTHR23159">
    <property type="entry name" value="CENTROSOMAL PROTEIN 2"/>
    <property type="match status" value="1"/>
</dbReference>
<feature type="compositionally biased region" description="Low complexity" evidence="1">
    <location>
        <begin position="305"/>
        <end position="316"/>
    </location>
</feature>
<dbReference type="EMBL" id="CAJNJA010068286">
    <property type="protein sequence ID" value="CAE7894367.1"/>
    <property type="molecule type" value="Genomic_DNA"/>
</dbReference>
<name>A0A813B6B4_9DINO</name>
<sequence length="695" mass="77469">MQPPNCPYNACYQSDVPADAQSLIPVATDFTNIAQEALQKNLQKLQKNLDDAKAHGEKMSEKLKAAEELSSTAQAEARQSAKQLKKSQDDCQKLTAKLEKESAKVAELKQNVDQVIKDATERDEARMREIKQLRDKSENELKHLKEKSDNSSKDAETLRQRQLEEASMELKELHSESAQQKEMLSELVRESSAEAAKLREHLGAVEVAAEAERVNAEQQQSELEGSISRSRQELRAANERSRRADRELEQARAECQELLSSATQRDDRVEVAQALLEGRVRSLQEQVEVLRAESEEARASETMKQQAAQTAEAQYADLHSSSQTKEQEWREERSILEQRVQSLQDELQQCRRGSFDNEVEHQDALLAAQRKAEEASEEAAEAGKLVQMLQLEASEARSRLEASEAQDFSRSSELAELKEARQQLSEQVADATASCESHKQLIRALQQSMAEQSQQAEAELAELRRLADATPTIQRALSSSTPQRKSSAGEWRALLEEEDNEPDGKVDSPSATPADHNSTTKPEEQVVGDVTDSLLEQLESTSALGSGRLPKGAGAPETAGHEEVAQLWDRINYLEKRCRNFQKKLDARPIIYQAPTGTGPLNLESGSSGASAGKPNWEPWLRDVTGPVARRLNLPQGSEQRVAAVAAPFCQAIEAPLRSFTQRLLRQDRWLWVFYAHLLVLYAIAASCIARNSNP</sequence>
<feature type="compositionally biased region" description="Basic and acidic residues" evidence="1">
    <location>
        <begin position="49"/>
        <end position="67"/>
    </location>
</feature>
<gene>
    <name evidence="3" type="ORF">SNEC2469_LOCUS29886</name>
</gene>
<comment type="caution">
    <text evidence="3">The sequence shown here is derived from an EMBL/GenBank/DDBJ whole genome shotgun (WGS) entry which is preliminary data.</text>
</comment>
<feature type="transmembrane region" description="Helical" evidence="2">
    <location>
        <begin position="670"/>
        <end position="690"/>
    </location>
</feature>
<evidence type="ECO:0000313" key="3">
    <source>
        <dbReference type="EMBL" id="CAE7894367.1"/>
    </source>
</evidence>
<feature type="region of interest" description="Disordered" evidence="1">
    <location>
        <begin position="293"/>
        <end position="333"/>
    </location>
</feature>
<feature type="region of interest" description="Disordered" evidence="1">
    <location>
        <begin position="131"/>
        <end position="188"/>
    </location>
</feature>
<evidence type="ECO:0000313" key="4">
    <source>
        <dbReference type="Proteomes" id="UP000601435"/>
    </source>
</evidence>
<evidence type="ECO:0000256" key="1">
    <source>
        <dbReference type="SAM" id="MobiDB-lite"/>
    </source>
</evidence>
<feature type="non-terminal residue" evidence="3">
    <location>
        <position position="695"/>
    </location>
</feature>
<evidence type="ECO:0000256" key="2">
    <source>
        <dbReference type="SAM" id="Phobius"/>
    </source>
</evidence>
<feature type="compositionally biased region" description="Polar residues" evidence="1">
    <location>
        <begin position="509"/>
        <end position="520"/>
    </location>
</feature>
<keyword evidence="2" id="KW-0472">Membrane</keyword>
<feature type="region of interest" description="Disordered" evidence="1">
    <location>
        <begin position="49"/>
        <end position="91"/>
    </location>
</feature>
<organism evidence="3 4">
    <name type="scientific">Symbiodinium necroappetens</name>
    <dbReference type="NCBI Taxonomy" id="1628268"/>
    <lineage>
        <taxon>Eukaryota</taxon>
        <taxon>Sar</taxon>
        <taxon>Alveolata</taxon>
        <taxon>Dinophyceae</taxon>
        <taxon>Suessiales</taxon>
        <taxon>Symbiodiniaceae</taxon>
        <taxon>Symbiodinium</taxon>
    </lineage>
</organism>
<keyword evidence="2" id="KW-1133">Transmembrane helix</keyword>
<dbReference type="AlphaFoldDB" id="A0A813B6B4"/>
<keyword evidence="4" id="KW-1185">Reference proteome</keyword>
<reference evidence="3" key="1">
    <citation type="submission" date="2021-02" db="EMBL/GenBank/DDBJ databases">
        <authorList>
            <person name="Dougan E. K."/>
            <person name="Rhodes N."/>
            <person name="Thang M."/>
            <person name="Chan C."/>
        </authorList>
    </citation>
    <scope>NUCLEOTIDE SEQUENCE</scope>
</reference>
<dbReference type="Proteomes" id="UP000601435">
    <property type="component" value="Unassembled WGS sequence"/>
</dbReference>
<feature type="compositionally biased region" description="Basic and acidic residues" evidence="1">
    <location>
        <begin position="131"/>
        <end position="175"/>
    </location>
</feature>
<accession>A0A813B6B4</accession>
<feature type="compositionally biased region" description="Basic and acidic residues" evidence="1">
    <location>
        <begin position="230"/>
        <end position="250"/>
    </location>
</feature>
<keyword evidence="2" id="KW-0812">Transmembrane</keyword>
<dbReference type="OrthoDB" id="444553at2759"/>
<feature type="region of interest" description="Disordered" evidence="1">
    <location>
        <begin position="497"/>
        <end position="527"/>
    </location>
</feature>
<proteinExistence type="predicted"/>